<protein>
    <submittedName>
        <fullName evidence="1">Uncharacterized protein</fullName>
    </submittedName>
</protein>
<evidence type="ECO:0000313" key="2">
    <source>
        <dbReference type="Proteomes" id="UP001139308"/>
    </source>
</evidence>
<organism evidence="1 2">
    <name type="scientific">Paraburkholderia tagetis</name>
    <dbReference type="NCBI Taxonomy" id="2913261"/>
    <lineage>
        <taxon>Bacteria</taxon>
        <taxon>Pseudomonadati</taxon>
        <taxon>Pseudomonadota</taxon>
        <taxon>Betaproteobacteria</taxon>
        <taxon>Burkholderiales</taxon>
        <taxon>Burkholderiaceae</taxon>
        <taxon>Paraburkholderia</taxon>
    </lineage>
</organism>
<sequence>KIQEVLRRLGKRQWIAEKWTNALERRAETVKMASKNSALSSNGIDRNFALDIIGLITHDSLHRFAQVVIQPIDRTV</sequence>
<proteinExistence type="predicted"/>
<reference evidence="1" key="1">
    <citation type="submission" date="2022-01" db="EMBL/GenBank/DDBJ databases">
        <title>Genome sequence and assembly of Parabukholderia sp. RG36.</title>
        <authorList>
            <person name="Chhetri G."/>
        </authorList>
    </citation>
    <scope>NUCLEOTIDE SEQUENCE</scope>
    <source>
        <strain evidence="1">RG36</strain>
    </source>
</reference>
<name>A0A9X1ULP2_9BURK</name>
<feature type="non-terminal residue" evidence="1">
    <location>
        <position position="1"/>
    </location>
</feature>
<dbReference type="AlphaFoldDB" id="A0A9X1ULP2"/>
<dbReference type="Proteomes" id="UP001139308">
    <property type="component" value="Unassembled WGS sequence"/>
</dbReference>
<dbReference type="EMBL" id="JAKLJA010000039">
    <property type="protein sequence ID" value="MCG5077668.1"/>
    <property type="molecule type" value="Genomic_DNA"/>
</dbReference>
<accession>A0A9X1ULP2</accession>
<comment type="caution">
    <text evidence="1">The sequence shown here is derived from an EMBL/GenBank/DDBJ whole genome shotgun (WGS) entry which is preliminary data.</text>
</comment>
<keyword evidence="2" id="KW-1185">Reference proteome</keyword>
<evidence type="ECO:0000313" key="1">
    <source>
        <dbReference type="EMBL" id="MCG5077668.1"/>
    </source>
</evidence>
<gene>
    <name evidence="1" type="ORF">L5014_30725</name>
</gene>